<keyword evidence="5" id="KW-1185">Reference proteome</keyword>
<name>A0A9P1FUF8_9DINO</name>
<proteinExistence type="predicted"/>
<evidence type="ECO:0000313" key="5">
    <source>
        <dbReference type="Proteomes" id="UP001152797"/>
    </source>
</evidence>
<feature type="coiled-coil region" evidence="1">
    <location>
        <begin position="807"/>
        <end position="838"/>
    </location>
</feature>
<dbReference type="EMBL" id="CAMXCT010001147">
    <property type="protein sequence ID" value="CAI3987230.1"/>
    <property type="molecule type" value="Genomic_DNA"/>
</dbReference>
<keyword evidence="1" id="KW-0175">Coiled coil</keyword>
<protein>
    <submittedName>
        <fullName evidence="3">Uncharacterized protein</fullName>
    </submittedName>
</protein>
<sequence length="1519" mass="167169">MLTCKTNKKDWRSGKGGENRLQLPPDPFEASGISLDEFRVLQGQDHIIVEVGADARSAQLLAHRIFLPYELAKGLSEEEDPEAQAATAVMILQELLGSLLLGVNVLDFQETRDTGHGTREEQLLHDLTQEVSEAADEWLGKGALASLRFAQEGQVRLPACLQDFLTANLRICTRLARLPQVDELSDARSPARGSREAASGPFQVYFAEDDPECRGFEALLSEGNSFVASAEFLGVARAEQEARNMAKLLIGFAPNRSGFILSLRVELASIAFKKLYSPFRNPAFVEPGVKQIMNASDLSTQQELLKFASSYGNCIVEKAFFGGVLCLCFKKGARGEADGFEVELGRDVFSVTWQHRGGGPLKVDTKKPMSCDQLEKLLRSWAKSCGAFKAKKSVVVVRLKLAPSSKVEGLAVPDELLHMDLQRKSDLESASVDLKRAERARNLPQLCQALDKALACHLDDPLLEELQEKRLKLVDAEEAVQRASNDVNRLGPALKDASEVGLQEWNREKFEEMTKLQRRLLETRQLSRLRAALSGDVSLGDSVDILRGAAQDDCCHLSEFGEVESKVSSLIATLTREANSDEVSEAREARAVEHLELLRELPDAAERANLAAAQFREAVTQLQRRCNEKKALERRRVEVEQSLQQLLTWAEDTSGDETVYQELQQRISEVSELPTETQRSLETLKTRGEAVLQEKRSMDETAQQVQQKLRAATLAESCEPEMLEAALQDVAVKQRSGALHRAPLSSQLLSSARKQLQALLQQELEEHLRKVCAPGAIQSGGSESMAEAKRVMKRMEDACGPSCAEECQQARLELQSVEKRFEEQLLQQKKQVDAKEKLQPKMILGHRLKHSHGSGDPDCLEGALQEAQDHGLDEEHLVPAQADTVHFLPAWRHVYVSFAQLNDRVHLTTALEEAGRQGLKTPVVDAQQKLQSSKTGKLISAIRDRDYHALRDAISEAEGRHPEEVAEVADAALQTAKDVHQSLDSVAKGVSVALRNMKFEDLESSVAEAAEHNIITDDVKKAEGVVATMKESLGKLEVASTSGDLAALQESLHAARQLGLQDHHVYGQSAELFSATCMPSDVQWVLEEQRGMWLVLCLRRPMTSGGTPPSHPFAECTAELCHAAQISPEAEPYAVQYINYVLIRIVQQKNSEIHETLRAALEDLAADKINEVETPIDAKQFNEIGIAAKTVQLNSCSILLWWLVCIIEWQSGHRIFLSFMSELIRRTADLLNEADSTCRSLKTHITALQAQMRVDDEGVPEVAPETRLAGSAPVPLPGLAVITSAAAADARIAAAKGVLEEIGQVKKEAEKLQANLLKNKISSPDTIEADAQGFPDFKRILELLQKGKPKTLDDAKSAAKCGGGGASRAREIYGETYAALETKLLQLQLKGRQALDGEMGGVGGLDASPKAAPSPLVDAQLPFATYSERVESVGSVQDHAFLQLLGIPEGNMATSQAVDRCFLKVEVYDRFSEKTGAVEDEFERFCRAAVNEARQRCGGRRLVAALKPLLVDLVKRRTR</sequence>
<dbReference type="EMBL" id="CAMXCT030001147">
    <property type="protein sequence ID" value="CAL4774542.1"/>
    <property type="molecule type" value="Genomic_DNA"/>
</dbReference>
<dbReference type="OrthoDB" id="10531980at2759"/>
<reference evidence="4" key="2">
    <citation type="submission" date="2024-04" db="EMBL/GenBank/DDBJ databases">
        <authorList>
            <person name="Chen Y."/>
            <person name="Shah S."/>
            <person name="Dougan E. K."/>
            <person name="Thang M."/>
            <person name="Chan C."/>
        </authorList>
    </citation>
    <scope>NUCLEOTIDE SEQUENCE [LARGE SCALE GENOMIC DNA]</scope>
</reference>
<feature type="region of interest" description="Disordered" evidence="2">
    <location>
        <begin position="1"/>
        <end position="23"/>
    </location>
</feature>
<evidence type="ECO:0000313" key="3">
    <source>
        <dbReference type="EMBL" id="CAI3987230.1"/>
    </source>
</evidence>
<comment type="caution">
    <text evidence="3">The sequence shown here is derived from an EMBL/GenBank/DDBJ whole genome shotgun (WGS) entry which is preliminary data.</text>
</comment>
<dbReference type="Proteomes" id="UP001152797">
    <property type="component" value="Unassembled WGS sequence"/>
</dbReference>
<dbReference type="PANTHER" id="PTHR23159:SF31">
    <property type="entry name" value="CENTROSOME-ASSOCIATED PROTEIN CEP250 ISOFORM X1"/>
    <property type="match status" value="1"/>
</dbReference>
<evidence type="ECO:0000256" key="1">
    <source>
        <dbReference type="SAM" id="Coils"/>
    </source>
</evidence>
<evidence type="ECO:0000256" key="2">
    <source>
        <dbReference type="SAM" id="MobiDB-lite"/>
    </source>
</evidence>
<feature type="coiled-coil region" evidence="1">
    <location>
        <begin position="605"/>
        <end position="632"/>
    </location>
</feature>
<dbReference type="PANTHER" id="PTHR23159">
    <property type="entry name" value="CENTROSOMAL PROTEIN 2"/>
    <property type="match status" value="1"/>
</dbReference>
<organism evidence="3">
    <name type="scientific">Cladocopium goreaui</name>
    <dbReference type="NCBI Taxonomy" id="2562237"/>
    <lineage>
        <taxon>Eukaryota</taxon>
        <taxon>Sar</taxon>
        <taxon>Alveolata</taxon>
        <taxon>Dinophyceae</taxon>
        <taxon>Suessiales</taxon>
        <taxon>Symbiodiniaceae</taxon>
        <taxon>Cladocopium</taxon>
    </lineage>
</organism>
<accession>A0A9P1FUF8</accession>
<gene>
    <name evidence="3" type="ORF">C1SCF055_LOCUS14521</name>
</gene>
<dbReference type="EMBL" id="CAMXCT020001147">
    <property type="protein sequence ID" value="CAL1140605.1"/>
    <property type="molecule type" value="Genomic_DNA"/>
</dbReference>
<reference evidence="3" key="1">
    <citation type="submission" date="2022-10" db="EMBL/GenBank/DDBJ databases">
        <authorList>
            <person name="Chen Y."/>
            <person name="Dougan E. K."/>
            <person name="Chan C."/>
            <person name="Rhodes N."/>
            <person name="Thang M."/>
        </authorList>
    </citation>
    <scope>NUCLEOTIDE SEQUENCE</scope>
</reference>
<evidence type="ECO:0000313" key="4">
    <source>
        <dbReference type="EMBL" id="CAL1140605.1"/>
    </source>
</evidence>
<feature type="compositionally biased region" description="Basic and acidic residues" evidence="2">
    <location>
        <begin position="7"/>
        <end position="18"/>
    </location>
</feature>